<dbReference type="Pfam" id="PF01648">
    <property type="entry name" value="ACPS"/>
    <property type="match status" value="1"/>
</dbReference>
<dbReference type="SUPFAM" id="SSF56214">
    <property type="entry name" value="4'-phosphopantetheinyl transferase"/>
    <property type="match status" value="1"/>
</dbReference>
<dbReference type="InterPro" id="IPR004568">
    <property type="entry name" value="Ppantetheine-prot_Trfase_dom"/>
</dbReference>
<comment type="cofactor">
    <cofactor evidence="8">
        <name>Mg(2+)</name>
        <dbReference type="ChEBI" id="CHEBI:18420"/>
    </cofactor>
</comment>
<evidence type="ECO:0000256" key="6">
    <source>
        <dbReference type="ARBA" id="ARBA00023098"/>
    </source>
</evidence>
<dbReference type="GO" id="GO:0006633">
    <property type="term" value="P:fatty acid biosynthetic process"/>
    <property type="evidence" value="ECO:0007669"/>
    <property type="project" value="UniProtKB-UniRule"/>
</dbReference>
<comment type="function">
    <text evidence="8">Transfers the 4'-phosphopantetheine moiety from coenzyme A to a Ser of acyl-carrier-protein.</text>
</comment>
<dbReference type="GO" id="GO:0008897">
    <property type="term" value="F:holo-[acyl-carrier-protein] synthase activity"/>
    <property type="evidence" value="ECO:0007669"/>
    <property type="project" value="UniProtKB-UniRule"/>
</dbReference>
<feature type="binding site" evidence="8">
    <location>
        <position position="58"/>
    </location>
    <ligand>
        <name>Mg(2+)</name>
        <dbReference type="ChEBI" id="CHEBI:18420"/>
    </ligand>
</feature>
<evidence type="ECO:0000256" key="5">
    <source>
        <dbReference type="ARBA" id="ARBA00022842"/>
    </source>
</evidence>
<keyword evidence="7 8" id="KW-0275">Fatty acid biosynthesis</keyword>
<protein>
    <recommendedName>
        <fullName evidence="8">Holo-[acyl-carrier-protein] synthase</fullName>
        <shortName evidence="8">Holo-ACP synthase</shortName>
        <ecNumber evidence="8">2.7.8.7</ecNumber>
    </recommendedName>
    <alternativeName>
        <fullName evidence="8">4'-phosphopantetheinyl transferase AcpS</fullName>
    </alternativeName>
</protein>
<feature type="binding site" evidence="8">
    <location>
        <position position="9"/>
    </location>
    <ligand>
        <name>Mg(2+)</name>
        <dbReference type="ChEBI" id="CHEBI:18420"/>
    </ligand>
</feature>
<keyword evidence="5 8" id="KW-0460">Magnesium</keyword>
<keyword evidence="3 8" id="KW-0479">Metal-binding</keyword>
<evidence type="ECO:0000259" key="9">
    <source>
        <dbReference type="Pfam" id="PF01648"/>
    </source>
</evidence>
<gene>
    <name evidence="8 10" type="primary">acpS</name>
    <name evidence="10" type="ORF">NJ959_07485</name>
</gene>
<dbReference type="NCBIfam" id="TIGR00556">
    <property type="entry name" value="pantethn_trn"/>
    <property type="match status" value="1"/>
</dbReference>
<dbReference type="EC" id="2.7.8.7" evidence="8"/>
<dbReference type="EMBL" id="JAMZMM010000049">
    <property type="protein sequence ID" value="MCP2728315.1"/>
    <property type="molecule type" value="Genomic_DNA"/>
</dbReference>
<dbReference type="InterPro" id="IPR002582">
    <property type="entry name" value="ACPS"/>
</dbReference>
<keyword evidence="8" id="KW-0963">Cytoplasm</keyword>
<comment type="similarity">
    <text evidence="8">Belongs to the P-Pant transferase superfamily. AcpS family.</text>
</comment>
<dbReference type="HAMAP" id="MF_00101">
    <property type="entry name" value="AcpS"/>
    <property type="match status" value="1"/>
</dbReference>
<dbReference type="GO" id="GO:0000287">
    <property type="term" value="F:magnesium ion binding"/>
    <property type="evidence" value="ECO:0007669"/>
    <property type="project" value="UniProtKB-UniRule"/>
</dbReference>
<name>A0AAE3GPJ5_9CYAN</name>
<keyword evidence="6 8" id="KW-0443">Lipid metabolism</keyword>
<reference evidence="10" key="1">
    <citation type="submission" date="2022-06" db="EMBL/GenBank/DDBJ databases">
        <title>New cyanobacteria of genus Symplocastrum in benthos of Lake Baikal.</title>
        <authorList>
            <person name="Sorokovikova E."/>
            <person name="Tikhonova I."/>
            <person name="Krasnopeev A."/>
            <person name="Evseev P."/>
            <person name="Gladkikh A."/>
            <person name="Belykh O."/>
        </authorList>
    </citation>
    <scope>NUCLEOTIDE SEQUENCE</scope>
    <source>
        <strain evidence="10">BBK-W-15</strain>
    </source>
</reference>
<evidence type="ECO:0000256" key="7">
    <source>
        <dbReference type="ARBA" id="ARBA00023160"/>
    </source>
</evidence>
<dbReference type="AlphaFoldDB" id="A0AAE3GPJ5"/>
<dbReference type="InterPro" id="IPR037143">
    <property type="entry name" value="4-PPantetheinyl_Trfase_dom_sf"/>
</dbReference>
<evidence type="ECO:0000256" key="4">
    <source>
        <dbReference type="ARBA" id="ARBA00022832"/>
    </source>
</evidence>
<comment type="catalytic activity">
    <reaction evidence="8">
        <text>apo-[ACP] + CoA = holo-[ACP] + adenosine 3',5'-bisphosphate + H(+)</text>
        <dbReference type="Rhea" id="RHEA:12068"/>
        <dbReference type="Rhea" id="RHEA-COMP:9685"/>
        <dbReference type="Rhea" id="RHEA-COMP:9690"/>
        <dbReference type="ChEBI" id="CHEBI:15378"/>
        <dbReference type="ChEBI" id="CHEBI:29999"/>
        <dbReference type="ChEBI" id="CHEBI:57287"/>
        <dbReference type="ChEBI" id="CHEBI:58343"/>
        <dbReference type="ChEBI" id="CHEBI:64479"/>
        <dbReference type="EC" id="2.7.8.7"/>
    </reaction>
</comment>
<proteinExistence type="inferred from homology"/>
<keyword evidence="1 8" id="KW-0444">Lipid biosynthesis</keyword>
<keyword evidence="2 8" id="KW-0808">Transferase</keyword>
<evidence type="ECO:0000256" key="2">
    <source>
        <dbReference type="ARBA" id="ARBA00022679"/>
    </source>
</evidence>
<dbReference type="Proteomes" id="UP001204953">
    <property type="component" value="Unassembled WGS sequence"/>
</dbReference>
<evidence type="ECO:0000313" key="11">
    <source>
        <dbReference type="Proteomes" id="UP001204953"/>
    </source>
</evidence>
<comment type="caution">
    <text evidence="10">The sequence shown here is derived from an EMBL/GenBank/DDBJ whole genome shotgun (WGS) entry which is preliminary data.</text>
</comment>
<dbReference type="Gene3D" id="3.90.470.20">
    <property type="entry name" value="4'-phosphopantetheinyl transferase domain"/>
    <property type="match status" value="1"/>
</dbReference>
<feature type="domain" description="4'-phosphopantetheinyl transferase" evidence="9">
    <location>
        <begin position="7"/>
        <end position="103"/>
    </location>
</feature>
<accession>A0AAE3GPJ5</accession>
<dbReference type="RefSeq" id="WP_254011111.1">
    <property type="nucleotide sequence ID" value="NZ_JAMZMM010000049.1"/>
</dbReference>
<evidence type="ECO:0000256" key="8">
    <source>
        <dbReference type="HAMAP-Rule" id="MF_00101"/>
    </source>
</evidence>
<keyword evidence="11" id="KW-1185">Reference proteome</keyword>
<evidence type="ECO:0000313" key="10">
    <source>
        <dbReference type="EMBL" id="MCP2728315.1"/>
    </source>
</evidence>
<organism evidence="10 11">
    <name type="scientific">Limnofasciculus baicalensis BBK-W-15</name>
    <dbReference type="NCBI Taxonomy" id="2699891"/>
    <lineage>
        <taxon>Bacteria</taxon>
        <taxon>Bacillati</taxon>
        <taxon>Cyanobacteriota</taxon>
        <taxon>Cyanophyceae</taxon>
        <taxon>Coleofasciculales</taxon>
        <taxon>Coleofasciculaceae</taxon>
        <taxon>Limnofasciculus</taxon>
        <taxon>Limnofasciculus baicalensis</taxon>
    </lineage>
</organism>
<sequence length="134" mass="14778">MNIIGHGIDIVEIKRIKEIIERFGNRFETRCFTEKEYLVAGTGVNRIQYLAGRFAAKEAVLKALGTGWSQGISWTDIEIERLSTGRPLVVLYGRCQEIASELGVAMWFLSISHTNSYAVASAIAVGSTLVQADL</sequence>
<dbReference type="GO" id="GO:0005737">
    <property type="term" value="C:cytoplasm"/>
    <property type="evidence" value="ECO:0007669"/>
    <property type="project" value="UniProtKB-SubCell"/>
</dbReference>
<dbReference type="InterPro" id="IPR008278">
    <property type="entry name" value="4-PPantetheinyl_Trfase_dom"/>
</dbReference>
<comment type="subcellular location">
    <subcellularLocation>
        <location evidence="8">Cytoplasm</location>
    </subcellularLocation>
</comment>
<keyword evidence="4 8" id="KW-0276">Fatty acid metabolism</keyword>
<evidence type="ECO:0000256" key="1">
    <source>
        <dbReference type="ARBA" id="ARBA00022516"/>
    </source>
</evidence>
<dbReference type="NCBIfam" id="TIGR00516">
    <property type="entry name" value="acpS"/>
    <property type="match status" value="1"/>
</dbReference>
<evidence type="ECO:0000256" key="3">
    <source>
        <dbReference type="ARBA" id="ARBA00022723"/>
    </source>
</evidence>